<dbReference type="InterPro" id="IPR010721">
    <property type="entry name" value="UstE-like"/>
</dbReference>
<feature type="transmembrane region" description="Helical" evidence="1">
    <location>
        <begin position="99"/>
        <end position="120"/>
    </location>
</feature>
<keyword evidence="1" id="KW-0472">Membrane</keyword>
<dbReference type="Proteomes" id="UP001055955">
    <property type="component" value="Chromosome"/>
</dbReference>
<feature type="transmembrane region" description="Helical" evidence="1">
    <location>
        <begin position="206"/>
        <end position="224"/>
    </location>
</feature>
<dbReference type="PROSITE" id="PS50244">
    <property type="entry name" value="S5A_REDUCTASE"/>
    <property type="match status" value="1"/>
</dbReference>
<evidence type="ECO:0000256" key="1">
    <source>
        <dbReference type="SAM" id="Phobius"/>
    </source>
</evidence>
<dbReference type="EMBL" id="CP092900">
    <property type="protein sequence ID" value="UTC24321.1"/>
    <property type="molecule type" value="Genomic_DNA"/>
</dbReference>
<feature type="transmembrane region" description="Helical" evidence="1">
    <location>
        <begin position="132"/>
        <end position="151"/>
    </location>
</feature>
<evidence type="ECO:0000313" key="3">
    <source>
        <dbReference type="Proteomes" id="UP001055955"/>
    </source>
</evidence>
<dbReference type="RefSeq" id="WP_258568105.1">
    <property type="nucleotide sequence ID" value="NZ_CP092900.1"/>
</dbReference>
<dbReference type="PANTHER" id="PTHR32251">
    <property type="entry name" value="3-OXO-5-ALPHA-STEROID 4-DEHYDROGENASE"/>
    <property type="match status" value="1"/>
</dbReference>
<dbReference type="Pfam" id="PF06966">
    <property type="entry name" value="DUF1295"/>
    <property type="match status" value="1"/>
</dbReference>
<sequence length="256" mass="29739">MNAVILAALSVWTIMTLTWIVSVFKKDVSIVDTIYSLNFIGIAAAYQSQAEYTLTTTLLSLSVTLWALRLMLHLGYKNWGQPEDHRYQRFRKNYGAERYWWFSYLQVFMLQGLFVWIFALPIHVAYLNTQTTLITPLFYLGAALFTFGFLYESIADYQLVRFKNKAPEKALLTSGLWKYSRHPNHFGEIVLWYGIATLSASQFNPYAVLAYIGAIAIMFTLHYISGPVQQESRMEKNKDKFNDYRNNTPRIVPKIF</sequence>
<keyword evidence="1" id="KW-1133">Transmembrane helix</keyword>
<gene>
    <name evidence="2" type="ORF">MMH89_03680</name>
</gene>
<protein>
    <submittedName>
        <fullName evidence="2">DUF1295 domain-containing protein</fullName>
    </submittedName>
</protein>
<keyword evidence="3" id="KW-1185">Reference proteome</keyword>
<keyword evidence="1" id="KW-0812">Transmembrane</keyword>
<accession>A0ABY5DJ05</accession>
<reference evidence="2 3" key="1">
    <citation type="journal article" date="2022" name="Nat. Microbiol.">
        <title>The microbiome of a bacterivorous marine choanoflagellate contains a resource-demanding obligate bacterial associate.</title>
        <authorList>
            <person name="Needham D.M."/>
            <person name="Poirier C."/>
            <person name="Bachy C."/>
            <person name="George E.E."/>
            <person name="Wilken S."/>
            <person name="Yung C.C.M."/>
            <person name="Limardo A.J."/>
            <person name="Morando M."/>
            <person name="Sudek L."/>
            <person name="Malmstrom R.R."/>
            <person name="Keeling P.J."/>
            <person name="Santoro A.E."/>
            <person name="Worden A.Z."/>
        </authorList>
    </citation>
    <scope>NUCLEOTIDE SEQUENCE [LARGE SCALE GENOMIC DNA]</scope>
    <source>
        <strain evidence="2 3">Comchoano-1</strain>
    </source>
</reference>
<organism evidence="2 3">
    <name type="scientific">Candidatus Comchoanobacter bicostacola</name>
    <dbReference type="NCBI Taxonomy" id="2919598"/>
    <lineage>
        <taxon>Bacteria</taxon>
        <taxon>Pseudomonadati</taxon>
        <taxon>Pseudomonadota</taxon>
        <taxon>Gammaproteobacteria</taxon>
        <taxon>Candidatus Comchoanobacterales</taxon>
        <taxon>Candidatus Comchoanobacteraceae</taxon>
        <taxon>Candidatus Comchoanobacter</taxon>
    </lineage>
</organism>
<proteinExistence type="predicted"/>
<dbReference type="PANTHER" id="PTHR32251:SF17">
    <property type="entry name" value="STEROID 5-ALPHA REDUCTASE C-TERMINAL DOMAIN-CONTAINING PROTEIN"/>
    <property type="match status" value="1"/>
</dbReference>
<name>A0ABY5DJ05_9GAMM</name>
<evidence type="ECO:0000313" key="2">
    <source>
        <dbReference type="EMBL" id="UTC24321.1"/>
    </source>
</evidence>
<dbReference type="Gene3D" id="1.20.120.1630">
    <property type="match status" value="1"/>
</dbReference>